<proteinExistence type="predicted"/>
<evidence type="ECO:0000256" key="1">
    <source>
        <dbReference type="ARBA" id="ARBA00004370"/>
    </source>
</evidence>
<evidence type="ECO:0000313" key="5">
    <source>
        <dbReference type="EMBL" id="KAI9562941.1"/>
    </source>
</evidence>
<keyword evidence="2" id="KW-0812">Transmembrane</keyword>
<accession>A0AAD5KYC7</accession>
<keyword evidence="3" id="KW-1133">Transmembrane helix</keyword>
<dbReference type="GO" id="GO:0016020">
    <property type="term" value="C:membrane"/>
    <property type="evidence" value="ECO:0007669"/>
    <property type="project" value="UniProtKB-SubCell"/>
</dbReference>
<name>A0AAD5KYC7_9CRUS</name>
<dbReference type="AlphaFoldDB" id="A0AAD5KYC7"/>
<dbReference type="GO" id="GO:0005975">
    <property type="term" value="P:carbohydrate metabolic process"/>
    <property type="evidence" value="ECO:0007669"/>
    <property type="project" value="UniProtKB-ARBA"/>
</dbReference>
<dbReference type="GO" id="GO:0005794">
    <property type="term" value="C:Golgi apparatus"/>
    <property type="evidence" value="ECO:0007669"/>
    <property type="project" value="UniProtKB-ARBA"/>
</dbReference>
<comment type="subcellular location">
    <subcellularLocation>
        <location evidence="1">Membrane</location>
    </subcellularLocation>
</comment>
<dbReference type="Proteomes" id="UP000820818">
    <property type="component" value="Linkage Group LG2"/>
</dbReference>
<organism evidence="5 6">
    <name type="scientific">Daphnia sinensis</name>
    <dbReference type="NCBI Taxonomy" id="1820382"/>
    <lineage>
        <taxon>Eukaryota</taxon>
        <taxon>Metazoa</taxon>
        <taxon>Ecdysozoa</taxon>
        <taxon>Arthropoda</taxon>
        <taxon>Crustacea</taxon>
        <taxon>Branchiopoda</taxon>
        <taxon>Diplostraca</taxon>
        <taxon>Cladocera</taxon>
        <taxon>Anomopoda</taxon>
        <taxon>Daphniidae</taxon>
        <taxon>Daphnia</taxon>
        <taxon>Daphnia similis group</taxon>
    </lineage>
</organism>
<comment type="caution">
    <text evidence="5">The sequence shown here is derived from an EMBL/GenBank/DDBJ whole genome shotgun (WGS) entry which is preliminary data.</text>
</comment>
<dbReference type="EMBL" id="WJBH02000002">
    <property type="protein sequence ID" value="KAI9562941.1"/>
    <property type="molecule type" value="Genomic_DNA"/>
</dbReference>
<evidence type="ECO:0000256" key="3">
    <source>
        <dbReference type="ARBA" id="ARBA00022989"/>
    </source>
</evidence>
<keyword evidence="6" id="KW-1185">Reference proteome</keyword>
<dbReference type="PANTHER" id="PTHR13533:SF45">
    <property type="entry name" value="CAS1P 10 TM ACYL TRANSFERASE DOMAIN-CONTAINING PROTEIN"/>
    <property type="match status" value="1"/>
</dbReference>
<evidence type="ECO:0000256" key="4">
    <source>
        <dbReference type="ARBA" id="ARBA00023136"/>
    </source>
</evidence>
<protein>
    <submittedName>
        <fullName evidence="5">Uncharacterized protein</fullName>
    </submittedName>
</protein>
<dbReference type="PANTHER" id="PTHR13533">
    <property type="entry name" value="N-ACETYLNEURAMINATE 9-O-ACETYLTRANSFERASE"/>
    <property type="match status" value="1"/>
</dbReference>
<evidence type="ECO:0000256" key="2">
    <source>
        <dbReference type="ARBA" id="ARBA00022692"/>
    </source>
</evidence>
<evidence type="ECO:0000313" key="6">
    <source>
        <dbReference type="Proteomes" id="UP000820818"/>
    </source>
</evidence>
<keyword evidence="4" id="KW-0472">Membrane</keyword>
<sequence>MVDATFFKNSYKSLASVNITICVSFDALHENHATRHSKVLPETVLPICNGNLLNHKEFHYEKEANGFFDTRRLMSTAGACRLRQYVAGDAVTCFDGISSDRKRLPQKNMLAPSMLIDNRHEELHFVFMGDSRIRQQFFNFIQLIPDYDKKSFPRRIPTFHPKIDMEVTSNILGVRVSFKWRPLLNNNVTETIRHWATGLNPLERPYFILLSMTAWHMLRKHGADYQLYQEKLIKLSPLLGQLANVSHVIWLHQLPYDRFLCTQWGGQHRCFFGENSRLQQNNSTNLGL</sequence>
<reference evidence="5 6" key="1">
    <citation type="submission" date="2022-05" db="EMBL/GenBank/DDBJ databases">
        <title>A multi-omics perspective on studying reproductive biology in Daphnia sinensis.</title>
        <authorList>
            <person name="Jia J."/>
        </authorList>
    </citation>
    <scope>NUCLEOTIDE SEQUENCE [LARGE SCALE GENOMIC DNA]</scope>
    <source>
        <strain evidence="5 6">WSL</strain>
    </source>
</reference>
<gene>
    <name evidence="5" type="ORF">GHT06_010397</name>
</gene>